<dbReference type="GO" id="GO:0005945">
    <property type="term" value="C:6-phosphofructokinase complex"/>
    <property type="evidence" value="ECO:0007669"/>
    <property type="project" value="TreeGrafter"/>
</dbReference>
<organism evidence="16 17">
    <name type="scientific">Enhygromyxa salina</name>
    <dbReference type="NCBI Taxonomy" id="215803"/>
    <lineage>
        <taxon>Bacteria</taxon>
        <taxon>Pseudomonadati</taxon>
        <taxon>Myxococcota</taxon>
        <taxon>Polyangia</taxon>
        <taxon>Nannocystales</taxon>
        <taxon>Nannocystaceae</taxon>
        <taxon>Enhygromyxa</taxon>
    </lineage>
</organism>
<comment type="cofactor">
    <cofactor evidence="1 14">
        <name>Mg(2+)</name>
        <dbReference type="ChEBI" id="CHEBI:18420"/>
    </cofactor>
</comment>
<keyword evidence="5 14" id="KW-0021">Allosteric enzyme</keyword>
<evidence type="ECO:0000256" key="10">
    <source>
        <dbReference type="ARBA" id="ARBA00022840"/>
    </source>
</evidence>
<feature type="binding site" description="in other chain" evidence="14">
    <location>
        <begin position="133"/>
        <end position="135"/>
    </location>
    <ligand>
        <name>substrate</name>
        <note>ligand shared between dimeric partners</note>
    </ligand>
</feature>
<comment type="subunit">
    <text evidence="14">Homotetramer.</text>
</comment>
<dbReference type="Gene3D" id="3.40.50.450">
    <property type="match status" value="1"/>
</dbReference>
<evidence type="ECO:0000256" key="9">
    <source>
        <dbReference type="ARBA" id="ARBA00022777"/>
    </source>
</evidence>
<feature type="binding site" description="in other chain" evidence="14">
    <location>
        <position position="230"/>
    </location>
    <ligand>
        <name>substrate</name>
        <note>ligand shared between dimeric partners</note>
    </ligand>
</feature>
<keyword evidence="9 14" id="KW-0418">Kinase</keyword>
<keyword evidence="4 14" id="KW-0963">Cytoplasm</keyword>
<dbReference type="GO" id="GO:0003872">
    <property type="term" value="F:6-phosphofructokinase activity"/>
    <property type="evidence" value="ECO:0007669"/>
    <property type="project" value="UniProtKB-UniRule"/>
</dbReference>
<dbReference type="PANTHER" id="PTHR13697">
    <property type="entry name" value="PHOSPHOFRUCTOKINASE"/>
    <property type="match status" value="1"/>
</dbReference>
<evidence type="ECO:0000256" key="1">
    <source>
        <dbReference type="ARBA" id="ARBA00001946"/>
    </source>
</evidence>
<dbReference type="InterPro" id="IPR012003">
    <property type="entry name" value="ATP_PFK_prok-type"/>
</dbReference>
<feature type="binding site" description="in other chain" evidence="14">
    <location>
        <position position="162"/>
    </location>
    <ligand>
        <name>ADP</name>
        <dbReference type="ChEBI" id="CHEBI:456216"/>
        <note>allosteric activator; ligand shared between dimeric partners</note>
    </ligand>
</feature>
<dbReference type="GO" id="GO:0061621">
    <property type="term" value="P:canonical glycolysis"/>
    <property type="evidence" value="ECO:0007669"/>
    <property type="project" value="TreeGrafter"/>
</dbReference>
<evidence type="ECO:0000259" key="15">
    <source>
        <dbReference type="Pfam" id="PF00365"/>
    </source>
</evidence>
<feature type="domain" description="Phosphofructokinase" evidence="15">
    <location>
        <begin position="8"/>
        <end position="288"/>
    </location>
</feature>
<comment type="subcellular location">
    <subcellularLocation>
        <location evidence="2 14">Cytoplasm</location>
    </subcellularLocation>
</comment>
<evidence type="ECO:0000256" key="13">
    <source>
        <dbReference type="ARBA" id="ARBA00048070"/>
    </source>
</evidence>
<evidence type="ECO:0000256" key="11">
    <source>
        <dbReference type="ARBA" id="ARBA00022842"/>
    </source>
</evidence>
<proteinExistence type="inferred from homology"/>
<evidence type="ECO:0000256" key="2">
    <source>
        <dbReference type="ARBA" id="ARBA00004496"/>
    </source>
</evidence>
<feature type="binding site" description="in other chain" evidence="14">
    <location>
        <begin position="262"/>
        <end position="265"/>
    </location>
    <ligand>
        <name>substrate</name>
        <note>ligand shared between dimeric partners</note>
    </ligand>
</feature>
<dbReference type="RefSeq" id="WP_240480343.1">
    <property type="nucleotide sequence ID" value="NZ_JMCC02000080.1"/>
</dbReference>
<accession>A0A0C2CWT0</accession>
<keyword evidence="12 14" id="KW-0324">Glycolysis</keyword>
<comment type="similarity">
    <text evidence="14">Belongs to the phosphofructokinase type A (PFKA) family. ATP-dependent PFK group I subfamily. Prokaryotic clade 'B1' sub-subfamily.</text>
</comment>
<dbReference type="PROSITE" id="PS00433">
    <property type="entry name" value="PHOSPHOFRUCTOKINASE"/>
    <property type="match status" value="1"/>
</dbReference>
<dbReference type="GO" id="GO:0030388">
    <property type="term" value="P:fructose 1,6-bisphosphate metabolic process"/>
    <property type="evidence" value="ECO:0007669"/>
    <property type="project" value="TreeGrafter"/>
</dbReference>
<dbReference type="InterPro" id="IPR022953">
    <property type="entry name" value="ATP_PFK"/>
</dbReference>
<keyword evidence="8 14" id="KW-0547">Nucleotide-binding</keyword>
<gene>
    <name evidence="14" type="primary">pfkA</name>
    <name evidence="16" type="ORF">DB30_07262</name>
</gene>
<feature type="binding site" evidence="14">
    <location>
        <position position="15"/>
    </location>
    <ligand>
        <name>ATP</name>
        <dbReference type="ChEBI" id="CHEBI:30616"/>
    </ligand>
</feature>
<keyword evidence="6 14" id="KW-0808">Transferase</keyword>
<dbReference type="InterPro" id="IPR035966">
    <property type="entry name" value="PKF_sf"/>
</dbReference>
<dbReference type="UniPathway" id="UPA00109">
    <property type="reaction ID" value="UER00182"/>
</dbReference>
<dbReference type="GO" id="GO:0006002">
    <property type="term" value="P:fructose 6-phosphate metabolic process"/>
    <property type="evidence" value="ECO:0007669"/>
    <property type="project" value="InterPro"/>
</dbReference>
<dbReference type="InterPro" id="IPR000023">
    <property type="entry name" value="Phosphofructokinase_dom"/>
</dbReference>
<keyword evidence="7 14" id="KW-0479">Metal-binding</keyword>
<evidence type="ECO:0000256" key="6">
    <source>
        <dbReference type="ARBA" id="ARBA00022679"/>
    </source>
</evidence>
<dbReference type="PRINTS" id="PR00476">
    <property type="entry name" value="PHFRCTKINASE"/>
</dbReference>
<evidence type="ECO:0000256" key="7">
    <source>
        <dbReference type="ARBA" id="ARBA00022723"/>
    </source>
</evidence>
<dbReference type="AlphaFoldDB" id="A0A0C2CWT0"/>
<feature type="binding site" evidence="14">
    <location>
        <begin position="110"/>
        <end position="113"/>
    </location>
    <ligand>
        <name>ATP</name>
        <dbReference type="ChEBI" id="CHEBI:30616"/>
    </ligand>
</feature>
<dbReference type="HAMAP" id="MF_00339">
    <property type="entry name" value="Phosphofructokinase_I_B1"/>
    <property type="match status" value="1"/>
</dbReference>
<comment type="caution">
    <text evidence="16">The sequence shown here is derived from an EMBL/GenBank/DDBJ whole genome shotgun (WGS) entry which is preliminary data.</text>
</comment>
<dbReference type="EMBL" id="JMCC02000080">
    <property type="protein sequence ID" value="KIG14075.1"/>
    <property type="molecule type" value="Genomic_DNA"/>
</dbReference>
<dbReference type="EC" id="2.7.1.11" evidence="14"/>
<comment type="pathway">
    <text evidence="3 14">Carbohydrate degradation; glycolysis; D-glyceraldehyde 3-phosphate and glycerone phosphate from D-glucose: step 3/4.</text>
</comment>
<dbReference type="NCBIfam" id="NF002872">
    <property type="entry name" value="PRK03202.1"/>
    <property type="match status" value="1"/>
</dbReference>
<keyword evidence="10 14" id="KW-0067">ATP-binding</keyword>
<dbReference type="GO" id="GO:0042802">
    <property type="term" value="F:identical protein binding"/>
    <property type="evidence" value="ECO:0007669"/>
    <property type="project" value="TreeGrafter"/>
</dbReference>
<sequence>MQDQAKAIAVLTSGGDASGMNMAIRAVTRSALAQGWAVYGVSEGYAGLIAAPEEGKIRRLTARDVGGILGLGGTVLGSARCKDFHDASVRARGIANLAALGVDALVVIGGNGSQAGAHALHEQGLAVVGLASTIDNDLEGSDITLGADTAANVAVDAVDKLRVTSSSHRRASIVEVMGRSCGYLALTVGLATGAEAIVLPEQDLGPDEVAQRIASAYDRGKHHAIVIVAEGARYNAAALAEILEREHRERVRFDMRVTVLGHIQRGGTPTVFDRLLGARLGAHAIDCLERGEHGVLVGLRGNEVVTTPLADVVGKQKPLGLELVELAQTLAQ</sequence>
<feature type="binding site" description="in other chain" evidence="14">
    <location>
        <begin position="177"/>
        <end position="179"/>
    </location>
    <ligand>
        <name>substrate</name>
        <note>ligand shared between dimeric partners</note>
    </ligand>
</feature>
<dbReference type="InterPro" id="IPR015912">
    <property type="entry name" value="Phosphofructokinase_CS"/>
</dbReference>
<evidence type="ECO:0000256" key="12">
    <source>
        <dbReference type="ARBA" id="ARBA00023152"/>
    </source>
</evidence>
<dbReference type="GO" id="GO:0070095">
    <property type="term" value="F:fructose-6-phosphate binding"/>
    <property type="evidence" value="ECO:0007669"/>
    <property type="project" value="TreeGrafter"/>
</dbReference>
<evidence type="ECO:0000256" key="5">
    <source>
        <dbReference type="ARBA" id="ARBA00022533"/>
    </source>
</evidence>
<dbReference type="FunFam" id="3.40.50.460:FF:000002">
    <property type="entry name" value="ATP-dependent 6-phosphofructokinase"/>
    <property type="match status" value="1"/>
</dbReference>
<evidence type="ECO:0000256" key="8">
    <source>
        <dbReference type="ARBA" id="ARBA00022741"/>
    </source>
</evidence>
<feature type="active site" description="Proton acceptor" evidence="14">
    <location>
        <position position="135"/>
    </location>
</feature>
<dbReference type="GO" id="GO:0046872">
    <property type="term" value="F:metal ion binding"/>
    <property type="evidence" value="ECO:0007669"/>
    <property type="project" value="UniProtKB-KW"/>
</dbReference>
<feature type="binding site" description="in other chain" evidence="14">
    <location>
        <begin position="221"/>
        <end position="223"/>
    </location>
    <ligand>
        <name>ADP</name>
        <dbReference type="ChEBI" id="CHEBI:456216"/>
        <note>allosteric activator; ligand shared between dimeric partners</note>
    </ligand>
</feature>
<dbReference type="Pfam" id="PF00365">
    <property type="entry name" value="PFK"/>
    <property type="match status" value="1"/>
</dbReference>
<dbReference type="InterPro" id="IPR012828">
    <property type="entry name" value="PFKA_ATP_prok"/>
</dbReference>
<feature type="binding site" evidence="14">
    <location>
        <position position="111"/>
    </location>
    <ligand>
        <name>Mg(2+)</name>
        <dbReference type="ChEBI" id="CHEBI:18420"/>
        <note>catalytic</note>
    </ligand>
</feature>
<evidence type="ECO:0000256" key="14">
    <source>
        <dbReference type="HAMAP-Rule" id="MF_00339"/>
    </source>
</evidence>
<dbReference type="GO" id="GO:0005524">
    <property type="term" value="F:ATP binding"/>
    <property type="evidence" value="ECO:0007669"/>
    <property type="project" value="UniProtKB-KW"/>
</dbReference>
<feature type="binding site" evidence="14">
    <location>
        <position position="256"/>
    </location>
    <ligand>
        <name>substrate</name>
        <note>ligand shared between dimeric partners</note>
    </ligand>
</feature>
<evidence type="ECO:0000313" key="17">
    <source>
        <dbReference type="Proteomes" id="UP000031599"/>
    </source>
</evidence>
<reference evidence="16 17" key="1">
    <citation type="submission" date="2014-12" db="EMBL/GenBank/DDBJ databases">
        <title>Genome assembly of Enhygromyxa salina DSM 15201.</title>
        <authorList>
            <person name="Sharma G."/>
            <person name="Subramanian S."/>
        </authorList>
    </citation>
    <scope>NUCLEOTIDE SEQUENCE [LARGE SCALE GENOMIC DNA]</scope>
    <source>
        <strain evidence="16 17">DSM 15201</strain>
    </source>
</reference>
<protein>
    <recommendedName>
        <fullName evidence="14">ATP-dependent 6-phosphofructokinase</fullName>
        <shortName evidence="14">ATP-PFK</shortName>
        <shortName evidence="14">Phosphofructokinase</shortName>
        <ecNumber evidence="14">2.7.1.11</ecNumber>
    </recommendedName>
    <alternativeName>
        <fullName evidence="14">Phosphohexokinase</fullName>
    </alternativeName>
</protein>
<comment type="catalytic activity">
    <reaction evidence="13 14">
        <text>beta-D-fructose 6-phosphate + ATP = beta-D-fructose 1,6-bisphosphate + ADP + H(+)</text>
        <dbReference type="Rhea" id="RHEA:16109"/>
        <dbReference type="ChEBI" id="CHEBI:15378"/>
        <dbReference type="ChEBI" id="CHEBI:30616"/>
        <dbReference type="ChEBI" id="CHEBI:32966"/>
        <dbReference type="ChEBI" id="CHEBI:57634"/>
        <dbReference type="ChEBI" id="CHEBI:456216"/>
        <dbReference type="EC" id="2.7.1.11"/>
    </reaction>
</comment>
<evidence type="ECO:0000256" key="3">
    <source>
        <dbReference type="ARBA" id="ARBA00004679"/>
    </source>
</evidence>
<comment type="caution">
    <text evidence="14">Lacks conserved residue(s) required for the propagation of feature annotation.</text>
</comment>
<feature type="binding site" evidence="14">
    <location>
        <begin position="25"/>
        <end position="29"/>
    </location>
    <ligand>
        <name>ADP</name>
        <dbReference type="ChEBI" id="CHEBI:456216"/>
        <note>allosteric activator; ligand shared between dimeric partners</note>
    </ligand>
</feature>
<dbReference type="Proteomes" id="UP000031599">
    <property type="component" value="Unassembled WGS sequence"/>
</dbReference>
<keyword evidence="11 14" id="KW-0460">Magnesium</keyword>
<feature type="binding site" evidence="14">
    <location>
        <position position="170"/>
    </location>
    <ligand>
        <name>substrate</name>
        <note>ligand shared between dimeric partners</note>
    </ligand>
</feature>
<feature type="binding site" description="in other chain" evidence="14">
    <location>
        <begin position="193"/>
        <end position="195"/>
    </location>
    <ligand>
        <name>ADP</name>
        <dbReference type="ChEBI" id="CHEBI:456216"/>
        <note>allosteric activator; ligand shared between dimeric partners</note>
    </ligand>
</feature>
<name>A0A0C2CWT0_9BACT</name>
<dbReference type="PANTHER" id="PTHR13697:SF4">
    <property type="entry name" value="ATP-DEPENDENT 6-PHOSPHOFRUCTOKINASE"/>
    <property type="match status" value="1"/>
</dbReference>
<feature type="binding site" description="in other chain" evidence="14">
    <location>
        <position position="219"/>
    </location>
    <ligand>
        <name>ADP</name>
        <dbReference type="ChEBI" id="CHEBI:456216"/>
        <note>allosteric activator; ligand shared between dimeric partners</note>
    </ligand>
</feature>
<dbReference type="Gene3D" id="3.40.50.460">
    <property type="entry name" value="Phosphofructokinase domain"/>
    <property type="match status" value="1"/>
</dbReference>
<dbReference type="PIRSF" id="PIRSF000532">
    <property type="entry name" value="ATP_PFK_prok"/>
    <property type="match status" value="1"/>
</dbReference>
<evidence type="ECO:0000256" key="4">
    <source>
        <dbReference type="ARBA" id="ARBA00022490"/>
    </source>
</evidence>
<dbReference type="SUPFAM" id="SSF53784">
    <property type="entry name" value="Phosphofructokinase"/>
    <property type="match status" value="1"/>
</dbReference>
<dbReference type="GO" id="GO:0048029">
    <property type="term" value="F:monosaccharide binding"/>
    <property type="evidence" value="ECO:0007669"/>
    <property type="project" value="TreeGrafter"/>
</dbReference>
<dbReference type="GO" id="GO:0016208">
    <property type="term" value="F:AMP binding"/>
    <property type="evidence" value="ECO:0007669"/>
    <property type="project" value="TreeGrafter"/>
</dbReference>
<evidence type="ECO:0000313" key="16">
    <source>
        <dbReference type="EMBL" id="KIG14075.1"/>
    </source>
</evidence>
<feature type="binding site" evidence="14">
    <location>
        <begin position="80"/>
        <end position="81"/>
    </location>
    <ligand>
        <name>ATP</name>
        <dbReference type="ChEBI" id="CHEBI:30616"/>
    </ligand>
</feature>
<comment type="function">
    <text evidence="14">Catalyzes the phosphorylation of D-fructose 6-phosphate to fructose 1,6-bisphosphate by ATP, the first committing step of glycolysis.</text>
</comment>
<comment type="activity regulation">
    <text evidence="14">Allosterically activated by ADP and other diphosphonucleosides, and allosterically inhibited by phosphoenolpyruvate.</text>
</comment>